<dbReference type="Proteomes" id="UP000198984">
    <property type="component" value="Unassembled WGS sequence"/>
</dbReference>
<dbReference type="GO" id="GO:0016853">
    <property type="term" value="F:isomerase activity"/>
    <property type="evidence" value="ECO:0007669"/>
    <property type="project" value="UniProtKB-KW"/>
</dbReference>
<dbReference type="GO" id="GO:0046872">
    <property type="term" value="F:metal ion binding"/>
    <property type="evidence" value="ECO:0007669"/>
    <property type="project" value="UniProtKB-KW"/>
</dbReference>
<reference evidence="3 4" key="1">
    <citation type="submission" date="2016-10" db="EMBL/GenBank/DDBJ databases">
        <authorList>
            <person name="de Groot N.N."/>
        </authorList>
    </citation>
    <scope>NUCLEOTIDE SEQUENCE [LARGE SCALE GENOMIC DNA]</scope>
    <source>
        <strain evidence="3 4">DSM 21039</strain>
    </source>
</reference>
<evidence type="ECO:0000256" key="2">
    <source>
        <dbReference type="ARBA" id="ARBA00022833"/>
    </source>
</evidence>
<dbReference type="AlphaFoldDB" id="A0A1H7VTR8"/>
<dbReference type="EMBL" id="FOBB01000003">
    <property type="protein sequence ID" value="SEM12197.1"/>
    <property type="molecule type" value="Genomic_DNA"/>
</dbReference>
<gene>
    <name evidence="3" type="ORF">SAMN04488505_103428</name>
</gene>
<dbReference type="PANTHER" id="PTHR42742">
    <property type="entry name" value="TRANSCRIPTIONAL REPRESSOR MPRA"/>
    <property type="match status" value="1"/>
</dbReference>
<organism evidence="3 4">
    <name type="scientific">Chitinophaga rupis</name>
    <dbReference type="NCBI Taxonomy" id="573321"/>
    <lineage>
        <taxon>Bacteria</taxon>
        <taxon>Pseudomonadati</taxon>
        <taxon>Bacteroidota</taxon>
        <taxon>Chitinophagia</taxon>
        <taxon>Chitinophagales</taxon>
        <taxon>Chitinophagaceae</taxon>
        <taxon>Chitinophaga</taxon>
    </lineage>
</organism>
<keyword evidence="4" id="KW-1185">Reference proteome</keyword>
<evidence type="ECO:0000313" key="4">
    <source>
        <dbReference type="Proteomes" id="UP000198984"/>
    </source>
</evidence>
<keyword evidence="3" id="KW-0413">Isomerase</keyword>
<sequence>MNSGREKQLEWRESSQPLLPLHNHRQPANGYNIYPTHALGTGKIFTGYATLAAWIATQPIVLIDGYTGICWDTVQQSLDQELQQQGLRVKWHYTVPLLKPAQEVQQLVAPFIGEEGDVWGTRTTLTLTDFFQPGALNTLQFDTSAIHIVIGTGAALTHTLAPVIYLDLPKNELQYRMRAGAATNLGNTQVEAYNEMYKRAYFVDWVVLNNYKQSLGKRITIMTDTQWRNTLSWIFNTDLQAGIDSLSRNTFRVRPWFEAGAWGGQWMKEHIPGLNREETNYAWSFEMIVPENGVIFESDNNLLEIPFEWLMFYRHNAILGNHADIFQYEFPIRFDFLDTFDGGNLSIQCHPFLQYIRDNFGENITQDETYYILDCKDDAGVYLGFQQGINPAAFRNALENSRDNQQPINITDYVQLHKAAKHDLFLIPNGTIHSAGANNLVLEISATPYIFTFKMYDWLRPGLDGKPRSISIDHAFNNLDFSRQGAIVTQQLRSVPTTIKAGTDWQIVHVPTHAVHFYDVHRLEFDTTITVPTGNCCLVLMLVEGTSINVTTAGGQTTVYHYAETFVIPAAAEVCTFTNNGSQRAKVVQAFLKPEHPIFNDLISGK</sequence>
<dbReference type="InterPro" id="IPR051804">
    <property type="entry name" value="Carb_Metab_Reg_Kinase/Isom"/>
</dbReference>
<name>A0A1H7VTR8_9BACT</name>
<dbReference type="STRING" id="573321.SAMN04488505_103428"/>
<dbReference type="PANTHER" id="PTHR42742:SF3">
    <property type="entry name" value="FRUCTOKINASE"/>
    <property type="match status" value="1"/>
</dbReference>
<keyword evidence="1" id="KW-0479">Metal-binding</keyword>
<evidence type="ECO:0000313" key="3">
    <source>
        <dbReference type="EMBL" id="SEM12197.1"/>
    </source>
</evidence>
<accession>A0A1H7VTR8</accession>
<dbReference type="SUPFAM" id="SSF51182">
    <property type="entry name" value="RmlC-like cupins"/>
    <property type="match status" value="1"/>
</dbReference>
<protein>
    <submittedName>
        <fullName evidence="3">Mannose-6-phosphate isomerase, class I</fullName>
    </submittedName>
</protein>
<keyword evidence="2" id="KW-0862">Zinc</keyword>
<dbReference type="InterPro" id="IPR014710">
    <property type="entry name" value="RmlC-like_jellyroll"/>
</dbReference>
<dbReference type="Gene3D" id="2.60.120.10">
    <property type="entry name" value="Jelly Rolls"/>
    <property type="match status" value="1"/>
</dbReference>
<evidence type="ECO:0000256" key="1">
    <source>
        <dbReference type="ARBA" id="ARBA00022723"/>
    </source>
</evidence>
<dbReference type="InterPro" id="IPR011051">
    <property type="entry name" value="RmlC_Cupin_sf"/>
</dbReference>
<dbReference type="CDD" id="cd07010">
    <property type="entry name" value="cupin_PMI_type_I_N_bac"/>
    <property type="match status" value="1"/>
</dbReference>
<proteinExistence type="predicted"/>